<keyword evidence="1" id="KW-0472">Membrane</keyword>
<keyword evidence="1" id="KW-0812">Transmembrane</keyword>
<feature type="transmembrane region" description="Helical" evidence="1">
    <location>
        <begin position="47"/>
        <end position="70"/>
    </location>
</feature>
<accession>A0A9P5MST4</accession>
<feature type="transmembrane region" description="Helical" evidence="1">
    <location>
        <begin position="90"/>
        <end position="112"/>
    </location>
</feature>
<dbReference type="AlphaFoldDB" id="A0A9P5MST4"/>
<keyword evidence="1" id="KW-1133">Transmembrane helix</keyword>
<dbReference type="Proteomes" id="UP000759537">
    <property type="component" value="Unassembled WGS sequence"/>
</dbReference>
<feature type="transmembrane region" description="Helical" evidence="1">
    <location>
        <begin position="203"/>
        <end position="228"/>
    </location>
</feature>
<name>A0A9P5MST4_9AGAM</name>
<proteinExistence type="predicted"/>
<dbReference type="OrthoDB" id="3346544at2759"/>
<evidence type="ECO:0000313" key="3">
    <source>
        <dbReference type="Proteomes" id="UP000759537"/>
    </source>
</evidence>
<gene>
    <name evidence="2" type="ORF">DFH94DRAFT_846157</name>
</gene>
<feature type="transmembrane region" description="Helical" evidence="1">
    <location>
        <begin position="162"/>
        <end position="182"/>
    </location>
</feature>
<protein>
    <submittedName>
        <fullName evidence="2">Uncharacterized protein</fullName>
    </submittedName>
</protein>
<reference evidence="2" key="1">
    <citation type="submission" date="2019-10" db="EMBL/GenBank/DDBJ databases">
        <authorList>
            <consortium name="DOE Joint Genome Institute"/>
            <person name="Kuo A."/>
            <person name="Miyauchi S."/>
            <person name="Kiss E."/>
            <person name="Drula E."/>
            <person name="Kohler A."/>
            <person name="Sanchez-Garcia M."/>
            <person name="Andreopoulos B."/>
            <person name="Barry K.W."/>
            <person name="Bonito G."/>
            <person name="Buee M."/>
            <person name="Carver A."/>
            <person name="Chen C."/>
            <person name="Cichocki N."/>
            <person name="Clum A."/>
            <person name="Culley D."/>
            <person name="Crous P.W."/>
            <person name="Fauchery L."/>
            <person name="Girlanda M."/>
            <person name="Hayes R."/>
            <person name="Keri Z."/>
            <person name="LaButti K."/>
            <person name="Lipzen A."/>
            <person name="Lombard V."/>
            <person name="Magnuson J."/>
            <person name="Maillard F."/>
            <person name="Morin E."/>
            <person name="Murat C."/>
            <person name="Nolan M."/>
            <person name="Ohm R."/>
            <person name="Pangilinan J."/>
            <person name="Pereira M."/>
            <person name="Perotto S."/>
            <person name="Peter M."/>
            <person name="Riley R."/>
            <person name="Sitrit Y."/>
            <person name="Stielow B."/>
            <person name="Szollosi G."/>
            <person name="Zifcakova L."/>
            <person name="Stursova M."/>
            <person name="Spatafora J.W."/>
            <person name="Tedersoo L."/>
            <person name="Vaario L.-M."/>
            <person name="Yamada A."/>
            <person name="Yan M."/>
            <person name="Wang P."/>
            <person name="Xu J."/>
            <person name="Bruns T."/>
            <person name="Baldrian P."/>
            <person name="Vilgalys R."/>
            <person name="Henrissat B."/>
            <person name="Grigoriev I.V."/>
            <person name="Hibbett D."/>
            <person name="Nagy L.G."/>
            <person name="Martin F.M."/>
        </authorList>
    </citation>
    <scope>NUCLEOTIDE SEQUENCE</scope>
    <source>
        <strain evidence="2">Prilba</strain>
    </source>
</reference>
<evidence type="ECO:0000256" key="1">
    <source>
        <dbReference type="SAM" id="Phobius"/>
    </source>
</evidence>
<sequence>MTLNNDMAALVGFGCEAFFYGCHTILFALATYLKLNSPDRISSVKGPLFILSVFLYLSCSTHFTIGFIHFYNALNSTGVKGFSNASNSLLGASILVVMSNFFGELILIYRCWVLWSKNYWIIFIPSFTVILWMVSACVDFHFFLQKTPTSIATSERLSRAMFIVSVCENAIVTTLIVVRIWHLSPRSRRDVLGANFPGGTGRAAVAIVIESGLLYLSVQLIYCILFNIGHPAQLILVGIALQTYGIAPTLIFIRMSGLLNTLPGLVRSGAAVTPLGFAGNDRTTVPTNPGMCIAVDIPMSEIKLKPSGRDLASDFGSKFGSMEKNSTRFARSTTSLVH</sequence>
<evidence type="ECO:0000313" key="2">
    <source>
        <dbReference type="EMBL" id="KAF8477791.1"/>
    </source>
</evidence>
<feature type="transmembrane region" description="Helical" evidence="1">
    <location>
        <begin position="234"/>
        <end position="253"/>
    </location>
</feature>
<comment type="caution">
    <text evidence="2">The sequence shown here is derived from an EMBL/GenBank/DDBJ whole genome shotgun (WGS) entry which is preliminary data.</text>
</comment>
<feature type="transmembrane region" description="Helical" evidence="1">
    <location>
        <begin position="17"/>
        <end position="35"/>
    </location>
</feature>
<organism evidence="2 3">
    <name type="scientific">Russula ochroleuca</name>
    <dbReference type="NCBI Taxonomy" id="152965"/>
    <lineage>
        <taxon>Eukaryota</taxon>
        <taxon>Fungi</taxon>
        <taxon>Dikarya</taxon>
        <taxon>Basidiomycota</taxon>
        <taxon>Agaricomycotina</taxon>
        <taxon>Agaricomycetes</taxon>
        <taxon>Russulales</taxon>
        <taxon>Russulaceae</taxon>
        <taxon>Russula</taxon>
    </lineage>
</organism>
<keyword evidence="3" id="KW-1185">Reference proteome</keyword>
<dbReference type="EMBL" id="WHVB01000013">
    <property type="protein sequence ID" value="KAF8477791.1"/>
    <property type="molecule type" value="Genomic_DNA"/>
</dbReference>
<feature type="transmembrane region" description="Helical" evidence="1">
    <location>
        <begin position="119"/>
        <end position="142"/>
    </location>
</feature>
<reference evidence="2" key="2">
    <citation type="journal article" date="2020" name="Nat. Commun.">
        <title>Large-scale genome sequencing of mycorrhizal fungi provides insights into the early evolution of symbiotic traits.</title>
        <authorList>
            <person name="Miyauchi S."/>
            <person name="Kiss E."/>
            <person name="Kuo A."/>
            <person name="Drula E."/>
            <person name="Kohler A."/>
            <person name="Sanchez-Garcia M."/>
            <person name="Morin E."/>
            <person name="Andreopoulos B."/>
            <person name="Barry K.W."/>
            <person name="Bonito G."/>
            <person name="Buee M."/>
            <person name="Carver A."/>
            <person name="Chen C."/>
            <person name="Cichocki N."/>
            <person name="Clum A."/>
            <person name="Culley D."/>
            <person name="Crous P.W."/>
            <person name="Fauchery L."/>
            <person name="Girlanda M."/>
            <person name="Hayes R.D."/>
            <person name="Keri Z."/>
            <person name="LaButti K."/>
            <person name="Lipzen A."/>
            <person name="Lombard V."/>
            <person name="Magnuson J."/>
            <person name="Maillard F."/>
            <person name="Murat C."/>
            <person name="Nolan M."/>
            <person name="Ohm R.A."/>
            <person name="Pangilinan J."/>
            <person name="Pereira M.F."/>
            <person name="Perotto S."/>
            <person name="Peter M."/>
            <person name="Pfister S."/>
            <person name="Riley R."/>
            <person name="Sitrit Y."/>
            <person name="Stielow J.B."/>
            <person name="Szollosi G."/>
            <person name="Zifcakova L."/>
            <person name="Stursova M."/>
            <person name="Spatafora J.W."/>
            <person name="Tedersoo L."/>
            <person name="Vaario L.M."/>
            <person name="Yamada A."/>
            <person name="Yan M."/>
            <person name="Wang P."/>
            <person name="Xu J."/>
            <person name="Bruns T."/>
            <person name="Baldrian P."/>
            <person name="Vilgalys R."/>
            <person name="Dunand C."/>
            <person name="Henrissat B."/>
            <person name="Grigoriev I.V."/>
            <person name="Hibbett D."/>
            <person name="Nagy L.G."/>
            <person name="Martin F.M."/>
        </authorList>
    </citation>
    <scope>NUCLEOTIDE SEQUENCE</scope>
    <source>
        <strain evidence="2">Prilba</strain>
    </source>
</reference>